<dbReference type="InterPro" id="IPR045249">
    <property type="entry name" value="HARBI1-like"/>
</dbReference>
<evidence type="ECO:0000256" key="11">
    <source>
        <dbReference type="ARBA" id="ARBA00030126"/>
    </source>
</evidence>
<proteinExistence type="inferred from homology"/>
<comment type="similarity">
    <text evidence="4">Belongs to the HARBI1 family.</text>
</comment>
<organism evidence="14 15">
    <name type="scientific">Coilia grayii</name>
    <name type="common">Gray's grenadier anchovy</name>
    <dbReference type="NCBI Taxonomy" id="363190"/>
    <lineage>
        <taxon>Eukaryota</taxon>
        <taxon>Metazoa</taxon>
        <taxon>Chordata</taxon>
        <taxon>Craniata</taxon>
        <taxon>Vertebrata</taxon>
        <taxon>Euteleostomi</taxon>
        <taxon>Actinopterygii</taxon>
        <taxon>Neopterygii</taxon>
        <taxon>Teleostei</taxon>
        <taxon>Clupei</taxon>
        <taxon>Clupeiformes</taxon>
        <taxon>Clupeoidei</taxon>
        <taxon>Engraulidae</taxon>
        <taxon>Coilinae</taxon>
        <taxon>Coilia</taxon>
    </lineage>
</organism>
<keyword evidence="8" id="KW-0479">Metal-binding</keyword>
<comment type="function">
    <text evidence="12">Transposase-derived protein that may have nuclease activity. Does not have transposase activity.</text>
</comment>
<reference evidence="14 15" key="1">
    <citation type="submission" date="2024-09" db="EMBL/GenBank/DDBJ databases">
        <title>A chromosome-level genome assembly of Gray's grenadier anchovy, Coilia grayii.</title>
        <authorList>
            <person name="Fu Z."/>
        </authorList>
    </citation>
    <scope>NUCLEOTIDE SEQUENCE [LARGE SCALE GENOMIC DNA]</scope>
    <source>
        <strain evidence="14">G4</strain>
        <tissue evidence="14">Muscle</tissue>
    </source>
</reference>
<accession>A0ABD1KK52</accession>
<dbReference type="GO" id="GO:0005737">
    <property type="term" value="C:cytoplasm"/>
    <property type="evidence" value="ECO:0007669"/>
    <property type="project" value="UniProtKB-SubCell"/>
</dbReference>
<dbReference type="PRINTS" id="PR02086">
    <property type="entry name" value="PUTNUCHARBI1"/>
</dbReference>
<keyword evidence="9" id="KW-0378">Hydrolase</keyword>
<evidence type="ECO:0000256" key="12">
    <source>
        <dbReference type="ARBA" id="ARBA00045850"/>
    </source>
</evidence>
<dbReference type="PANTHER" id="PTHR22930:SF267">
    <property type="entry name" value="NUCLEASE HARBI1-RELATED"/>
    <property type="match status" value="1"/>
</dbReference>
<evidence type="ECO:0000256" key="2">
    <source>
        <dbReference type="ARBA" id="ARBA00004123"/>
    </source>
</evidence>
<evidence type="ECO:0000256" key="8">
    <source>
        <dbReference type="ARBA" id="ARBA00022723"/>
    </source>
</evidence>
<name>A0ABD1KK52_9TELE</name>
<gene>
    <name evidence="14" type="ORF">ACEWY4_003949</name>
</gene>
<dbReference type="GO" id="GO:0016787">
    <property type="term" value="F:hydrolase activity"/>
    <property type="evidence" value="ECO:0007669"/>
    <property type="project" value="UniProtKB-KW"/>
</dbReference>
<dbReference type="GO" id="GO:0005634">
    <property type="term" value="C:nucleus"/>
    <property type="evidence" value="ECO:0007669"/>
    <property type="project" value="UniProtKB-SubCell"/>
</dbReference>
<dbReference type="PANTHER" id="PTHR22930">
    <property type="match status" value="1"/>
</dbReference>
<protein>
    <recommendedName>
        <fullName evidence="5">Putative nuclease HARBI1</fullName>
    </recommendedName>
    <alternativeName>
        <fullName evidence="11">Harbinger transposase-derived nuclease</fullName>
    </alternativeName>
</protein>
<keyword evidence="15" id="KW-1185">Reference proteome</keyword>
<evidence type="ECO:0000256" key="10">
    <source>
        <dbReference type="ARBA" id="ARBA00023242"/>
    </source>
</evidence>
<comment type="caution">
    <text evidence="14">The sequence shown here is derived from an EMBL/GenBank/DDBJ whole genome shotgun (WGS) entry which is preliminary data.</text>
</comment>
<comment type="subcellular location">
    <subcellularLocation>
        <location evidence="3">Cytoplasm</location>
    </subcellularLocation>
    <subcellularLocation>
        <location evidence="2">Nucleus</location>
    </subcellularLocation>
</comment>
<evidence type="ECO:0000256" key="4">
    <source>
        <dbReference type="ARBA" id="ARBA00006958"/>
    </source>
</evidence>
<evidence type="ECO:0000259" key="13">
    <source>
        <dbReference type="Pfam" id="PF13359"/>
    </source>
</evidence>
<evidence type="ECO:0000256" key="1">
    <source>
        <dbReference type="ARBA" id="ARBA00001968"/>
    </source>
</evidence>
<evidence type="ECO:0000313" key="14">
    <source>
        <dbReference type="EMBL" id="KAL2099555.1"/>
    </source>
</evidence>
<dbReference type="AlphaFoldDB" id="A0ABD1KK52"/>
<dbReference type="Proteomes" id="UP001591681">
    <property type="component" value="Unassembled WGS sequence"/>
</dbReference>
<dbReference type="EMBL" id="JBHFQA010000004">
    <property type="protein sequence ID" value="KAL2099555.1"/>
    <property type="molecule type" value="Genomic_DNA"/>
</dbReference>
<dbReference type="GO" id="GO:0004518">
    <property type="term" value="F:nuclease activity"/>
    <property type="evidence" value="ECO:0007669"/>
    <property type="project" value="UniProtKB-KW"/>
</dbReference>
<evidence type="ECO:0000256" key="7">
    <source>
        <dbReference type="ARBA" id="ARBA00022722"/>
    </source>
</evidence>
<keyword evidence="10" id="KW-0539">Nucleus</keyword>
<comment type="cofactor">
    <cofactor evidence="1">
        <name>a divalent metal cation</name>
        <dbReference type="ChEBI" id="CHEBI:60240"/>
    </cofactor>
</comment>
<evidence type="ECO:0000256" key="5">
    <source>
        <dbReference type="ARBA" id="ARBA00015519"/>
    </source>
</evidence>
<sequence length="359" mass="39805">MAAIQRIHFLLQERRRERRRRSNTTYINAFVRTSFNPLEVLPDEAIIRKFRLSRGQIMELLGVVHPHLVRRTRRSFALTPAVQLLAALRFYATGSYYEVLGDGLGLSRASLSRAVTAVTDVLLLHLAERMSFPSTPEDIRRVNQGFHAVAGLPRVIGAIDGTLVPIATPSTHGPRYICRKGYAAINTMVVCSAEGEFLDVVARWPGSTHDAFIWENTGLCRAAEGGGFGGCWLLGDSGFPLRPFLLTPYLHAQTEPQAGYNRAHKVTRAVVERAIGVWKQRFRCLNKGAGGLQLHPRKCCAVIVVTALLHNMALRANIQLPDDEGLHDEEAEDNLPDIQDLHPAGQQVRQGLVDNLFGP</sequence>
<keyword evidence="7" id="KW-0540">Nuclease</keyword>
<dbReference type="InterPro" id="IPR026103">
    <property type="entry name" value="HARBI1_animal"/>
</dbReference>
<feature type="domain" description="DDE Tnp4" evidence="13">
    <location>
        <begin position="159"/>
        <end position="311"/>
    </location>
</feature>
<dbReference type="Pfam" id="PF13359">
    <property type="entry name" value="DDE_Tnp_4"/>
    <property type="match status" value="1"/>
</dbReference>
<dbReference type="GO" id="GO:0046872">
    <property type="term" value="F:metal ion binding"/>
    <property type="evidence" value="ECO:0007669"/>
    <property type="project" value="UniProtKB-KW"/>
</dbReference>
<evidence type="ECO:0000256" key="9">
    <source>
        <dbReference type="ARBA" id="ARBA00022801"/>
    </source>
</evidence>
<evidence type="ECO:0000256" key="6">
    <source>
        <dbReference type="ARBA" id="ARBA00022490"/>
    </source>
</evidence>
<dbReference type="InterPro" id="IPR027806">
    <property type="entry name" value="HARBI1_dom"/>
</dbReference>
<evidence type="ECO:0000256" key="3">
    <source>
        <dbReference type="ARBA" id="ARBA00004496"/>
    </source>
</evidence>
<evidence type="ECO:0000313" key="15">
    <source>
        <dbReference type="Proteomes" id="UP001591681"/>
    </source>
</evidence>
<keyword evidence="6" id="KW-0963">Cytoplasm</keyword>